<dbReference type="InterPro" id="IPR000086">
    <property type="entry name" value="NUDIX_hydrolase_dom"/>
</dbReference>
<dbReference type="PANTHER" id="PTHR21340:SF0">
    <property type="entry name" value="BIS(5'-NUCLEOSYL)-TETRAPHOSPHATASE [ASYMMETRICAL]"/>
    <property type="match status" value="1"/>
</dbReference>
<dbReference type="GO" id="GO:0004081">
    <property type="term" value="F:bis(5'-nucleosyl)-tetraphosphatase (asymmetrical) activity"/>
    <property type="evidence" value="ECO:0007669"/>
    <property type="project" value="TreeGrafter"/>
</dbReference>
<dbReference type="EMBL" id="BOMV01000106">
    <property type="protein sequence ID" value="GIF01578.1"/>
    <property type="molecule type" value="Genomic_DNA"/>
</dbReference>
<dbReference type="PANTHER" id="PTHR21340">
    <property type="entry name" value="DIADENOSINE 5,5-P1,P4-TETRAPHOSPHATE PYROPHOSPHOHYDROLASE MUTT"/>
    <property type="match status" value="1"/>
</dbReference>
<dbReference type="InterPro" id="IPR020084">
    <property type="entry name" value="NUDIX_hydrolase_CS"/>
</dbReference>
<sequence>MTPAPLPPADYYAALPKNITGAGLILYDEDGRVLLVQPAYRVDTWEIPGGGLEDGEDPWHAASREVKEELGPTPLS</sequence>
<feature type="domain" description="Nudix hydrolase" evidence="4">
    <location>
        <begin position="17"/>
        <end position="76"/>
    </location>
</feature>
<comment type="similarity">
    <text evidence="1 3">Belongs to the Nudix hydrolase family.</text>
</comment>
<dbReference type="InterPro" id="IPR015797">
    <property type="entry name" value="NUDIX_hydrolase-like_dom_sf"/>
</dbReference>
<dbReference type="SUPFAM" id="SSF55811">
    <property type="entry name" value="Nudix"/>
    <property type="match status" value="1"/>
</dbReference>
<proteinExistence type="inferred from homology"/>
<evidence type="ECO:0000256" key="2">
    <source>
        <dbReference type="ARBA" id="ARBA00022801"/>
    </source>
</evidence>
<dbReference type="PRINTS" id="PR00502">
    <property type="entry name" value="NUDIXFAMILY"/>
</dbReference>
<reference evidence="5" key="1">
    <citation type="submission" date="2021-01" db="EMBL/GenBank/DDBJ databases">
        <title>Whole genome shotgun sequence of Actinoplanes rishiriensis NBRC 108556.</title>
        <authorList>
            <person name="Komaki H."/>
            <person name="Tamura T."/>
        </authorList>
    </citation>
    <scope>NUCLEOTIDE SEQUENCE</scope>
    <source>
        <strain evidence="5">NBRC 108556</strain>
    </source>
</reference>
<dbReference type="GO" id="GO:0006754">
    <property type="term" value="P:ATP biosynthetic process"/>
    <property type="evidence" value="ECO:0007669"/>
    <property type="project" value="TreeGrafter"/>
</dbReference>
<dbReference type="RefSeq" id="WP_239163561.1">
    <property type="nucleotide sequence ID" value="NZ_BOMV01000106.1"/>
</dbReference>
<gene>
    <name evidence="5" type="ORF">Ari01nite_90420</name>
</gene>
<dbReference type="PROSITE" id="PS00893">
    <property type="entry name" value="NUDIX_BOX"/>
    <property type="match status" value="1"/>
</dbReference>
<dbReference type="Proteomes" id="UP000636960">
    <property type="component" value="Unassembled WGS sequence"/>
</dbReference>
<dbReference type="GO" id="GO:0006167">
    <property type="term" value="P:AMP biosynthetic process"/>
    <property type="evidence" value="ECO:0007669"/>
    <property type="project" value="TreeGrafter"/>
</dbReference>
<accession>A0A919KA67</accession>
<keyword evidence="2 3" id="KW-0378">Hydrolase</keyword>
<protein>
    <recommendedName>
        <fullName evidence="4">Nudix hydrolase domain-containing protein</fullName>
    </recommendedName>
</protein>
<dbReference type="Gene3D" id="3.90.79.10">
    <property type="entry name" value="Nucleoside Triphosphate Pyrophosphohydrolase"/>
    <property type="match status" value="1"/>
</dbReference>
<evidence type="ECO:0000256" key="3">
    <source>
        <dbReference type="RuleBase" id="RU003476"/>
    </source>
</evidence>
<organism evidence="5 6">
    <name type="scientific">Paractinoplanes rishiriensis</name>
    <dbReference type="NCBI Taxonomy" id="1050105"/>
    <lineage>
        <taxon>Bacteria</taxon>
        <taxon>Bacillati</taxon>
        <taxon>Actinomycetota</taxon>
        <taxon>Actinomycetes</taxon>
        <taxon>Micromonosporales</taxon>
        <taxon>Micromonosporaceae</taxon>
        <taxon>Paractinoplanes</taxon>
    </lineage>
</organism>
<comment type="caution">
    <text evidence="5">The sequence shown here is derived from an EMBL/GenBank/DDBJ whole genome shotgun (WGS) entry which is preliminary data.</text>
</comment>
<dbReference type="InterPro" id="IPR051325">
    <property type="entry name" value="Nudix_hydrolase_domain"/>
</dbReference>
<keyword evidence="6" id="KW-1185">Reference proteome</keyword>
<dbReference type="AlphaFoldDB" id="A0A919KA67"/>
<evidence type="ECO:0000313" key="6">
    <source>
        <dbReference type="Proteomes" id="UP000636960"/>
    </source>
</evidence>
<dbReference type="InterPro" id="IPR020476">
    <property type="entry name" value="Nudix_hydrolase"/>
</dbReference>
<name>A0A919KA67_9ACTN</name>
<evidence type="ECO:0000313" key="5">
    <source>
        <dbReference type="EMBL" id="GIF01578.1"/>
    </source>
</evidence>
<dbReference type="Pfam" id="PF00293">
    <property type="entry name" value="NUDIX"/>
    <property type="match status" value="1"/>
</dbReference>
<evidence type="ECO:0000259" key="4">
    <source>
        <dbReference type="PROSITE" id="PS51462"/>
    </source>
</evidence>
<evidence type="ECO:0000256" key="1">
    <source>
        <dbReference type="ARBA" id="ARBA00005582"/>
    </source>
</evidence>
<dbReference type="PROSITE" id="PS51462">
    <property type="entry name" value="NUDIX"/>
    <property type="match status" value="1"/>
</dbReference>